<evidence type="ECO:0000313" key="1">
    <source>
        <dbReference type="EMBL" id="KAF2495770.1"/>
    </source>
</evidence>
<keyword evidence="2" id="KW-1185">Reference proteome</keyword>
<name>A0A6A6QV25_9PEZI</name>
<reference evidence="1" key="1">
    <citation type="journal article" date="2020" name="Stud. Mycol.">
        <title>101 Dothideomycetes genomes: a test case for predicting lifestyles and emergence of pathogens.</title>
        <authorList>
            <person name="Haridas S."/>
            <person name="Albert R."/>
            <person name="Binder M."/>
            <person name="Bloem J."/>
            <person name="Labutti K."/>
            <person name="Salamov A."/>
            <person name="Andreopoulos B."/>
            <person name="Baker S."/>
            <person name="Barry K."/>
            <person name="Bills G."/>
            <person name="Bluhm B."/>
            <person name="Cannon C."/>
            <person name="Castanera R."/>
            <person name="Culley D."/>
            <person name="Daum C."/>
            <person name="Ezra D."/>
            <person name="Gonzalez J."/>
            <person name="Henrissat B."/>
            <person name="Kuo A."/>
            <person name="Liang C."/>
            <person name="Lipzen A."/>
            <person name="Lutzoni F."/>
            <person name="Magnuson J."/>
            <person name="Mondo S."/>
            <person name="Nolan M."/>
            <person name="Ohm R."/>
            <person name="Pangilinan J."/>
            <person name="Park H.-J."/>
            <person name="Ramirez L."/>
            <person name="Alfaro M."/>
            <person name="Sun H."/>
            <person name="Tritt A."/>
            <person name="Yoshinaga Y."/>
            <person name="Zwiers L.-H."/>
            <person name="Turgeon B."/>
            <person name="Goodwin S."/>
            <person name="Spatafora J."/>
            <person name="Crous P."/>
            <person name="Grigoriev I."/>
        </authorList>
    </citation>
    <scope>NUCLEOTIDE SEQUENCE</scope>
    <source>
        <strain evidence="1">CBS 269.34</strain>
    </source>
</reference>
<dbReference type="AlphaFoldDB" id="A0A6A6QV25"/>
<protein>
    <submittedName>
        <fullName evidence="1">Uncharacterized protein</fullName>
    </submittedName>
</protein>
<organism evidence="1 2">
    <name type="scientific">Lophium mytilinum</name>
    <dbReference type="NCBI Taxonomy" id="390894"/>
    <lineage>
        <taxon>Eukaryota</taxon>
        <taxon>Fungi</taxon>
        <taxon>Dikarya</taxon>
        <taxon>Ascomycota</taxon>
        <taxon>Pezizomycotina</taxon>
        <taxon>Dothideomycetes</taxon>
        <taxon>Pleosporomycetidae</taxon>
        <taxon>Mytilinidiales</taxon>
        <taxon>Mytilinidiaceae</taxon>
        <taxon>Lophium</taxon>
    </lineage>
</organism>
<accession>A0A6A6QV25</accession>
<sequence length="243" mass="27945">MAATAKLAPTFPWDHDIPKTPFWSNIEYTTARNFLQCFTEGELLQKQLDDALPLRGKLESLEIFLDESLEAREYASRPQSLHRADYQLWMKLKLAQSSIAKDLEKRQEQEKIVREMYANGPYDPVSGTNTKNMSALLNLSGVLEYDGLHAEAEAAAREVLPWLQKHEMLGADAPQVLSCMRTIARTTGKQRHWSESNLWAGKVEELIDGMGGRRFAKYEEDERKCLEELREELKAWKGDHKFD</sequence>
<dbReference type="Proteomes" id="UP000799750">
    <property type="component" value="Unassembled WGS sequence"/>
</dbReference>
<gene>
    <name evidence="1" type="ORF">BU16DRAFT_526327</name>
</gene>
<dbReference type="OrthoDB" id="3913903at2759"/>
<evidence type="ECO:0000313" key="2">
    <source>
        <dbReference type="Proteomes" id="UP000799750"/>
    </source>
</evidence>
<dbReference type="EMBL" id="MU004188">
    <property type="protein sequence ID" value="KAF2495770.1"/>
    <property type="molecule type" value="Genomic_DNA"/>
</dbReference>
<proteinExistence type="predicted"/>